<proteinExistence type="predicted"/>
<keyword evidence="1" id="KW-0472">Membrane</keyword>
<evidence type="ECO:0000313" key="5">
    <source>
        <dbReference type="Proteomes" id="UP000702954"/>
    </source>
</evidence>
<feature type="transmembrane region" description="Helical" evidence="1">
    <location>
        <begin position="248"/>
        <end position="267"/>
    </location>
</feature>
<evidence type="ECO:0000313" key="4">
    <source>
        <dbReference type="Proteomes" id="UP000294613"/>
    </source>
</evidence>
<keyword evidence="1" id="KW-0812">Transmembrane</keyword>
<feature type="transmembrane region" description="Helical" evidence="1">
    <location>
        <begin position="406"/>
        <end position="427"/>
    </location>
</feature>
<dbReference type="Proteomes" id="UP000702954">
    <property type="component" value="Unassembled WGS sequence"/>
</dbReference>
<feature type="transmembrane region" description="Helical" evidence="1">
    <location>
        <begin position="6"/>
        <end position="23"/>
    </location>
</feature>
<feature type="transmembrane region" description="Helical" evidence="1">
    <location>
        <begin position="35"/>
        <end position="52"/>
    </location>
</feature>
<keyword evidence="5" id="KW-1185">Reference proteome</keyword>
<dbReference type="AlphaFoldDB" id="A0A4R3JGS4"/>
<reference evidence="3 4" key="2">
    <citation type="submission" date="2019-03" db="EMBL/GenBank/DDBJ databases">
        <title>Genomic Encyclopedia of Type Strains, Phase IV (KMG-IV): sequencing the most valuable type-strain genomes for metagenomic binning, comparative biology and taxonomic classification.</title>
        <authorList>
            <person name="Goeker M."/>
        </authorList>
    </citation>
    <scope>NUCLEOTIDE SEQUENCE [LARGE SCALE GENOMIC DNA]</scope>
    <source>
        <strain evidence="3 4">DSM 103426</strain>
    </source>
</reference>
<accession>A0A4R3JGS4</accession>
<dbReference type="RefSeq" id="WP_116441040.1">
    <property type="nucleotide sequence ID" value="NZ_BHEO01000002.1"/>
</dbReference>
<dbReference type="EMBL" id="SLZV01000026">
    <property type="protein sequence ID" value="TCS64426.1"/>
    <property type="molecule type" value="Genomic_DNA"/>
</dbReference>
<evidence type="ECO:0000313" key="3">
    <source>
        <dbReference type="EMBL" id="TCS64426.1"/>
    </source>
</evidence>
<dbReference type="EMBL" id="BHEO01000002">
    <property type="protein sequence ID" value="GBU03812.1"/>
    <property type="molecule type" value="Genomic_DNA"/>
</dbReference>
<protein>
    <submittedName>
        <fullName evidence="3">Type II secretion system protein F (GspF)</fullName>
    </submittedName>
</protein>
<dbReference type="GO" id="GO:0005886">
    <property type="term" value="C:plasma membrane"/>
    <property type="evidence" value="ECO:0007669"/>
    <property type="project" value="UniProtKB-SubCell"/>
</dbReference>
<reference evidence="2 5" key="1">
    <citation type="journal article" date="2018" name="Int. J. Syst. Evol. Microbiol.">
        <title>Draft Genome Sequence of Faecalimonas umbilicata JCM 30896T, an Acetate-Producing Bacterium Isolated from Human Feces.</title>
        <authorList>
            <person name="Sakamoto M."/>
            <person name="Ikeyama N."/>
            <person name="Yuki M."/>
            <person name="Ohkuma M."/>
        </authorList>
    </citation>
    <scope>NUCLEOTIDE SEQUENCE [LARGE SCALE GENOMIC DNA]</scope>
    <source>
        <strain evidence="2 5">EGH7</strain>
    </source>
</reference>
<gene>
    <name evidence="3" type="ORF">EDD74_12635</name>
    <name evidence="2" type="ORF">FAEUMB_03530</name>
</gene>
<organism evidence="3 4">
    <name type="scientific">Faecalimonas umbilicata</name>
    <dbReference type="NCBI Taxonomy" id="1912855"/>
    <lineage>
        <taxon>Bacteria</taxon>
        <taxon>Bacillati</taxon>
        <taxon>Bacillota</taxon>
        <taxon>Clostridia</taxon>
        <taxon>Lachnospirales</taxon>
        <taxon>Lachnospiraceae</taxon>
        <taxon>Faecalimonas</taxon>
    </lineage>
</organism>
<evidence type="ECO:0000256" key="1">
    <source>
        <dbReference type="SAM" id="Phobius"/>
    </source>
</evidence>
<keyword evidence="1" id="KW-1133">Transmembrane helix</keyword>
<evidence type="ECO:0000313" key="2">
    <source>
        <dbReference type="EMBL" id="GBU03812.1"/>
    </source>
</evidence>
<dbReference type="Proteomes" id="UP000294613">
    <property type="component" value="Unassembled WGS sequence"/>
</dbReference>
<comment type="caution">
    <text evidence="3">The sequence shown here is derived from an EMBL/GenBank/DDBJ whole genome shotgun (WGS) entry which is preliminary data.</text>
</comment>
<name>A0A4R3JGS4_9FIRM</name>
<sequence length="431" mass="49217">MIVSIGIFIALAIAVILYQKRKLPEWCMRKNSRNIFLMLLGVNSLAAYLFYVDQQAEFMGEHARLERNNCGEGVRTEKLIAKTGGREIPITIELPERQYNGKELEKAFETAMKELDGIILDKNKTFDEVRKDLNFPSRILDMPITVSWEVDNYEVINVLGELQTEALREEGTIVQITGKLKYGEEERIYMRSANLFPPKLKGDEKIAAQLAGQVAEKEKEHPEQKQVELPETLEGKPVSWRRPEENRGYVILGLGLVGSILLILLEKETQKEEMKKKKKQMMIDYPEILNKFVLFLGAGMTVKAAWQKISSDYEKGKIMGKERFAYEEMAYTLREMQAGGSEKECYEHFGKRCEAVCYMRFGALLSQNLKRGSKGLADLLRLEAVNAFEERKRAAKKAGEEVGTKLLAPMFFMLTVVLVIVIVPAFLSMQF</sequence>
<feature type="transmembrane region" description="Helical" evidence="1">
    <location>
        <begin position="288"/>
        <end position="306"/>
    </location>
</feature>